<dbReference type="PROSITE" id="PS00211">
    <property type="entry name" value="ABC_TRANSPORTER_1"/>
    <property type="match status" value="1"/>
</dbReference>
<dbReference type="Pfam" id="PF00005">
    <property type="entry name" value="ABC_tran"/>
    <property type="match status" value="2"/>
</dbReference>
<keyword evidence="8 10" id="KW-0472">Membrane</keyword>
<dbReference type="SUPFAM" id="SSF52540">
    <property type="entry name" value="P-loop containing nucleoside triphosphate hydrolases"/>
    <property type="match status" value="2"/>
</dbReference>
<dbReference type="PROSITE" id="PS50893">
    <property type="entry name" value="ABC_TRANSPORTER_2"/>
    <property type="match status" value="2"/>
</dbReference>
<dbReference type="Pfam" id="PF00664">
    <property type="entry name" value="ABC_membrane"/>
    <property type="match status" value="2"/>
</dbReference>
<dbReference type="PROSITE" id="PS50929">
    <property type="entry name" value="ABC_TM1F"/>
    <property type="match status" value="2"/>
</dbReference>
<feature type="transmembrane region" description="Helical" evidence="10">
    <location>
        <begin position="1008"/>
        <end position="1027"/>
    </location>
</feature>
<comment type="caution">
    <text evidence="13">The sequence shown here is derived from an EMBL/GenBank/DDBJ whole genome shotgun (WGS) entry which is preliminary data.</text>
</comment>
<feature type="domain" description="ABC transporter" evidence="11">
    <location>
        <begin position="1211"/>
        <end position="1448"/>
    </location>
</feature>
<dbReference type="SMART" id="SM00382">
    <property type="entry name" value="AAA"/>
    <property type="match status" value="2"/>
</dbReference>
<dbReference type="Proteomes" id="UP001221142">
    <property type="component" value="Unassembled WGS sequence"/>
</dbReference>
<proteinExistence type="predicted"/>
<name>A0AAD7FP01_9AGAR</name>
<protein>
    <submittedName>
        <fullName evidence="13">Multidrug resistance-associated ABC transporter</fullName>
    </submittedName>
</protein>
<feature type="compositionally biased region" description="Low complexity" evidence="9">
    <location>
        <begin position="372"/>
        <end position="389"/>
    </location>
</feature>
<keyword evidence="2" id="KW-0813">Transport</keyword>
<evidence type="ECO:0000313" key="14">
    <source>
        <dbReference type="Proteomes" id="UP001221142"/>
    </source>
</evidence>
<feature type="transmembrane region" description="Helical" evidence="10">
    <location>
        <begin position="1071"/>
        <end position="1089"/>
    </location>
</feature>
<evidence type="ECO:0000313" key="13">
    <source>
        <dbReference type="EMBL" id="KAJ7630177.1"/>
    </source>
</evidence>
<dbReference type="Gene3D" id="3.40.50.300">
    <property type="entry name" value="P-loop containing nucleotide triphosphate hydrolases"/>
    <property type="match status" value="2"/>
</dbReference>
<dbReference type="InterPro" id="IPR003593">
    <property type="entry name" value="AAA+_ATPase"/>
</dbReference>
<dbReference type="InterPro" id="IPR003439">
    <property type="entry name" value="ABC_transporter-like_ATP-bd"/>
</dbReference>
<dbReference type="InterPro" id="IPR050173">
    <property type="entry name" value="ABC_transporter_C-like"/>
</dbReference>
<feature type="transmembrane region" description="Helical" evidence="10">
    <location>
        <begin position="1119"/>
        <end position="1139"/>
    </location>
</feature>
<feature type="compositionally biased region" description="Polar residues" evidence="9">
    <location>
        <begin position="399"/>
        <end position="413"/>
    </location>
</feature>
<evidence type="ECO:0000256" key="1">
    <source>
        <dbReference type="ARBA" id="ARBA00004141"/>
    </source>
</evidence>
<dbReference type="InterPro" id="IPR011527">
    <property type="entry name" value="ABC1_TM_dom"/>
</dbReference>
<feature type="domain" description="ABC transmembrane type-1" evidence="12">
    <location>
        <begin position="260"/>
        <end position="594"/>
    </location>
</feature>
<dbReference type="CDD" id="cd03244">
    <property type="entry name" value="ABCC_MRP_domain2"/>
    <property type="match status" value="1"/>
</dbReference>
<feature type="compositionally biased region" description="Acidic residues" evidence="9">
    <location>
        <begin position="355"/>
        <end position="371"/>
    </location>
</feature>
<evidence type="ECO:0000256" key="7">
    <source>
        <dbReference type="ARBA" id="ARBA00022989"/>
    </source>
</evidence>
<evidence type="ECO:0000259" key="11">
    <source>
        <dbReference type="PROSITE" id="PS50893"/>
    </source>
</evidence>
<feature type="transmembrane region" description="Helical" evidence="10">
    <location>
        <begin position="449"/>
        <end position="471"/>
    </location>
</feature>
<feature type="transmembrane region" description="Helical" evidence="10">
    <location>
        <begin position="254"/>
        <end position="272"/>
    </location>
</feature>
<feature type="region of interest" description="Disordered" evidence="9">
    <location>
        <begin position="350"/>
        <end position="413"/>
    </location>
</feature>
<evidence type="ECO:0000256" key="2">
    <source>
        <dbReference type="ARBA" id="ARBA00022448"/>
    </source>
</evidence>
<dbReference type="SUPFAM" id="SSF90123">
    <property type="entry name" value="ABC transporter transmembrane region"/>
    <property type="match status" value="2"/>
</dbReference>
<dbReference type="Gene3D" id="1.20.1560.10">
    <property type="entry name" value="ABC transporter type 1, transmembrane domain"/>
    <property type="match status" value="3"/>
</dbReference>
<evidence type="ECO:0000256" key="8">
    <source>
        <dbReference type="ARBA" id="ARBA00023136"/>
    </source>
</evidence>
<dbReference type="EMBL" id="JARKIF010000009">
    <property type="protein sequence ID" value="KAJ7630177.1"/>
    <property type="molecule type" value="Genomic_DNA"/>
</dbReference>
<feature type="transmembrane region" description="Helical" evidence="10">
    <location>
        <begin position="1033"/>
        <end position="1051"/>
    </location>
</feature>
<reference evidence="13" key="1">
    <citation type="submission" date="2023-03" db="EMBL/GenBank/DDBJ databases">
        <title>Massive genome expansion in bonnet fungi (Mycena s.s.) driven by repeated elements and novel gene families across ecological guilds.</title>
        <authorList>
            <consortium name="Lawrence Berkeley National Laboratory"/>
            <person name="Harder C.B."/>
            <person name="Miyauchi S."/>
            <person name="Viragh M."/>
            <person name="Kuo A."/>
            <person name="Thoen E."/>
            <person name="Andreopoulos B."/>
            <person name="Lu D."/>
            <person name="Skrede I."/>
            <person name="Drula E."/>
            <person name="Henrissat B."/>
            <person name="Morin E."/>
            <person name="Kohler A."/>
            <person name="Barry K."/>
            <person name="LaButti K."/>
            <person name="Morin E."/>
            <person name="Salamov A."/>
            <person name="Lipzen A."/>
            <person name="Mereny Z."/>
            <person name="Hegedus B."/>
            <person name="Baldrian P."/>
            <person name="Stursova M."/>
            <person name="Weitz H."/>
            <person name="Taylor A."/>
            <person name="Grigoriev I.V."/>
            <person name="Nagy L.G."/>
            <person name="Martin F."/>
            <person name="Kauserud H."/>
        </authorList>
    </citation>
    <scope>NUCLEOTIDE SEQUENCE</scope>
    <source>
        <strain evidence="13">9284</strain>
    </source>
</reference>
<evidence type="ECO:0000256" key="3">
    <source>
        <dbReference type="ARBA" id="ARBA00022692"/>
    </source>
</evidence>
<feature type="transmembrane region" description="Helical" evidence="10">
    <location>
        <begin position="142"/>
        <end position="166"/>
    </location>
</feature>
<evidence type="ECO:0000259" key="12">
    <source>
        <dbReference type="PROSITE" id="PS50929"/>
    </source>
</evidence>
<dbReference type="GO" id="GO:0016020">
    <property type="term" value="C:membrane"/>
    <property type="evidence" value="ECO:0007669"/>
    <property type="project" value="UniProtKB-SubCell"/>
</dbReference>
<evidence type="ECO:0000256" key="9">
    <source>
        <dbReference type="SAM" id="MobiDB-lite"/>
    </source>
</evidence>
<feature type="transmembrane region" description="Helical" evidence="10">
    <location>
        <begin position="424"/>
        <end position="443"/>
    </location>
</feature>
<evidence type="ECO:0000256" key="6">
    <source>
        <dbReference type="ARBA" id="ARBA00022840"/>
    </source>
</evidence>
<keyword evidence="5" id="KW-0547">Nucleotide-binding</keyword>
<dbReference type="CDD" id="cd18604">
    <property type="entry name" value="ABC_6TM_VMR1_D2_like"/>
    <property type="match status" value="1"/>
</dbReference>
<dbReference type="CDD" id="cd18596">
    <property type="entry name" value="ABC_6TM_VMR1_D1_like"/>
    <property type="match status" value="1"/>
</dbReference>
<feature type="domain" description="ABC transporter" evidence="11">
    <location>
        <begin position="635"/>
        <end position="871"/>
    </location>
</feature>
<keyword evidence="4" id="KW-0677">Repeat</keyword>
<dbReference type="PANTHER" id="PTHR24223">
    <property type="entry name" value="ATP-BINDING CASSETTE SUB-FAMILY C"/>
    <property type="match status" value="1"/>
</dbReference>
<dbReference type="GO" id="GO:0140359">
    <property type="term" value="F:ABC-type transporter activity"/>
    <property type="evidence" value="ECO:0007669"/>
    <property type="project" value="InterPro"/>
</dbReference>
<keyword evidence="7 10" id="KW-1133">Transmembrane helix</keyword>
<sequence>MAPHDLFLIPAASATAVSASLLALKTLVRVLGPSGTPPVSSSGIGLSILRYRVARLLCCIGLIALSMASSRRRFSTREGILILPYIYATALAALTVNPRKARNDLVGHVNFVLFTTLCVYGYRDILPLGTFTRMPQDTHEGVFLWAQIALLFFTAVVIPICTPNQYIPLDPANPQKDIHPEQTASILSFFSFSYLDRIILLAYSKSSLDEDEMHPLCDSDYAMHLVSRSFPHLDSFQGRNGQRHRHLFFGLMRVFYWEYLMMGFLLFLRVIANYSSPVAMNRLLQYIETQGQDAVVRPWVWIGALFFGPVISAVLFQLYISVAARANVQFEAIITQLVFTHSLRVRLKAEGAATEGEEPDAVAVSPEDDDSTTIQASSSSSEHSAATSDAGKKAETTKQHMSVFQPESSSSGANINSKADIKDLMILLIYVPFQLALGIWFLYAVLGWAAWVGLASIVLLAPVPGYMAGLVQTIQRERLKRTDGRVQSVSEAVNVLRMIKMFGWEVKMKDRIDDKRADELVWIRKRRIIDLASNLVNVRIFLALPLKIHEEYCTSTLVMKQPLNASKVFSTMTIFDTLRESISQVGATTASCSQIFLNISQMTEWLNTLATARTELLDVFDEKAVPVPSVEQEQIGFRNTTFAWSKETDDTRDFRLKIKGQVIFQRGRVNLVIGPTGSGKTSLLMALLGEMHCIPSSPDSWYNLPRAGGIAYAAQESWILNVTIRENITFDTPFDEERYRKVLYQCALEQDLSLFQAGDQTEVGEQGLTLSGGQRARLTLARAVYSTAEILLLDDVLAALDVHTAQWIVDKCFRGDLIQGRTVILVTHNIALTQPIADFVVTFGADGTVQTQGSVSEILKSGTLDTEKDQQKRDKELDSETATTDGKLIVAEEVQLGHVSARSFKMYFNALSNDNPILFFTCLVGGLFLSQCFVSLETWQLGYWARQYDERAPEDVNVVSGSKVIHTRLIDSVLRAPLRWLDTTPTSRIVARVTNDIRAVDEAVAEHLWPLVALLTAMLVRLIAIVIYAPAFFFPGVAVGVIGVYIGQVYISAHLAQLPVKRFMSNNRAPVLAHFGAAISGLVSIRAFGAQSKFGLESLSRIDRYTRAARNFYDFNRWVSIRIDVLGALFSAGLAAYLVYVKPISAGDTGFSINMAIAFTSMLLFTVRTWNRFEVQCNSLERIQAYIDIEHEKPATETGKPPAYWPASGDLRVENLTARYSEDSPEILHGLSFNVKSGERIGIVGRTGSGKSSLTLSLLRCILTEGCMVYDGIDTAELNLDALRSSITIIPQVPELLSGTLRTNLDPFGQYDDADLNAALRSAGLFALQSETEARNAITLDSVISVGGNNLSVGQRQILALARAIVRKSKILILDEATSAIDYRTDSIIQNSLRQELHGVSLLTVAHRLQTVMDADRIMVLDAGHIVEFDSPKKLLKIEGGKLRAMVDESRDREKPYGMANAN</sequence>
<feature type="transmembrane region" description="Helical" evidence="10">
    <location>
        <begin position="105"/>
        <end position="122"/>
    </location>
</feature>
<dbReference type="InterPro" id="IPR027417">
    <property type="entry name" value="P-loop_NTPase"/>
</dbReference>
<gene>
    <name evidence="13" type="ORF">FB45DRAFT_914836</name>
</gene>
<evidence type="ECO:0000256" key="4">
    <source>
        <dbReference type="ARBA" id="ARBA00022737"/>
    </source>
</evidence>
<comment type="subcellular location">
    <subcellularLocation>
        <location evidence="1">Membrane</location>
        <topology evidence="1">Multi-pass membrane protein</topology>
    </subcellularLocation>
</comment>
<keyword evidence="6" id="KW-0067">ATP-binding</keyword>
<evidence type="ECO:0000256" key="10">
    <source>
        <dbReference type="SAM" id="Phobius"/>
    </source>
</evidence>
<dbReference type="GO" id="GO:0005524">
    <property type="term" value="F:ATP binding"/>
    <property type="evidence" value="ECO:0007669"/>
    <property type="project" value="UniProtKB-KW"/>
</dbReference>
<organism evidence="13 14">
    <name type="scientific">Roridomyces roridus</name>
    <dbReference type="NCBI Taxonomy" id="1738132"/>
    <lineage>
        <taxon>Eukaryota</taxon>
        <taxon>Fungi</taxon>
        <taxon>Dikarya</taxon>
        <taxon>Basidiomycota</taxon>
        <taxon>Agaricomycotina</taxon>
        <taxon>Agaricomycetes</taxon>
        <taxon>Agaricomycetidae</taxon>
        <taxon>Agaricales</taxon>
        <taxon>Marasmiineae</taxon>
        <taxon>Mycenaceae</taxon>
        <taxon>Roridomyces</taxon>
    </lineage>
</organism>
<keyword evidence="14" id="KW-1185">Reference proteome</keyword>
<keyword evidence="3 10" id="KW-0812">Transmembrane</keyword>
<dbReference type="CDD" id="cd03250">
    <property type="entry name" value="ABCC_MRP_domain1"/>
    <property type="match status" value="1"/>
</dbReference>
<dbReference type="InterPro" id="IPR036640">
    <property type="entry name" value="ABC1_TM_sf"/>
</dbReference>
<dbReference type="FunFam" id="3.40.50.300:FF:000838">
    <property type="entry name" value="ABC multidrug transporter (Eurofung)"/>
    <property type="match status" value="1"/>
</dbReference>
<dbReference type="PANTHER" id="PTHR24223:SF356">
    <property type="entry name" value="ATP-BINDING CASSETTE TRANSPORTER ABC4"/>
    <property type="match status" value="1"/>
</dbReference>
<dbReference type="InterPro" id="IPR017871">
    <property type="entry name" value="ABC_transporter-like_CS"/>
</dbReference>
<accession>A0AAD7FP01</accession>
<dbReference type="FunFam" id="3.40.50.300:FF:000973">
    <property type="entry name" value="Multidrug resistance-associated protein 4"/>
    <property type="match status" value="1"/>
</dbReference>
<feature type="transmembrane region" description="Helical" evidence="10">
    <location>
        <begin position="299"/>
        <end position="320"/>
    </location>
</feature>
<dbReference type="GO" id="GO:0016887">
    <property type="term" value="F:ATP hydrolysis activity"/>
    <property type="evidence" value="ECO:0007669"/>
    <property type="project" value="InterPro"/>
</dbReference>
<feature type="transmembrane region" description="Helical" evidence="10">
    <location>
        <begin position="1151"/>
        <end position="1170"/>
    </location>
</feature>
<feature type="transmembrane region" description="Helical" evidence="10">
    <location>
        <begin position="80"/>
        <end position="99"/>
    </location>
</feature>
<feature type="domain" description="ABC transmembrane type-1" evidence="12">
    <location>
        <begin position="965"/>
        <end position="1174"/>
    </location>
</feature>
<evidence type="ECO:0000256" key="5">
    <source>
        <dbReference type="ARBA" id="ARBA00022741"/>
    </source>
</evidence>